<proteinExistence type="predicted"/>
<organism evidence="1">
    <name type="scientific">Brassica napus</name>
    <name type="common">Rape</name>
    <dbReference type="NCBI Taxonomy" id="3708"/>
    <lineage>
        <taxon>Eukaryota</taxon>
        <taxon>Viridiplantae</taxon>
        <taxon>Streptophyta</taxon>
        <taxon>Embryophyta</taxon>
        <taxon>Tracheophyta</taxon>
        <taxon>Spermatophyta</taxon>
        <taxon>Magnoliopsida</taxon>
        <taxon>eudicotyledons</taxon>
        <taxon>Gunneridae</taxon>
        <taxon>Pentapetalae</taxon>
        <taxon>rosids</taxon>
        <taxon>malvids</taxon>
        <taxon>Brassicales</taxon>
        <taxon>Brassicaceae</taxon>
        <taxon>Brassiceae</taxon>
        <taxon>Brassica</taxon>
    </lineage>
</organism>
<gene>
    <name evidence="1" type="ORF">DARMORV10_C06P22540.1</name>
</gene>
<dbReference type="EMBL" id="HG994370">
    <property type="protein sequence ID" value="CAF2058755.1"/>
    <property type="molecule type" value="Genomic_DNA"/>
</dbReference>
<dbReference type="AlphaFoldDB" id="A0A816Q8X1"/>
<evidence type="ECO:0000313" key="1">
    <source>
        <dbReference type="EMBL" id="CAF2058755.1"/>
    </source>
</evidence>
<accession>A0A816Q8X1</accession>
<protein>
    <submittedName>
        <fullName evidence="1">(rape) hypothetical protein</fullName>
    </submittedName>
</protein>
<dbReference type="Proteomes" id="UP001295469">
    <property type="component" value="Chromosome C06"/>
</dbReference>
<sequence length="78" mass="8834">MSWSHVCVAWPDEESMYRFGLTCSVLHCLWRHVGSAKSVLCRESFGLIARRPPPLVFRSRCMSPPSKLFGAIFGCVFV</sequence>
<reference evidence="1" key="1">
    <citation type="submission" date="2021-01" db="EMBL/GenBank/DDBJ databases">
        <authorList>
            <consortium name="Genoscope - CEA"/>
            <person name="William W."/>
        </authorList>
    </citation>
    <scope>NUCLEOTIDE SEQUENCE</scope>
</reference>
<name>A0A816Q8X1_BRANA</name>